<dbReference type="AlphaFoldDB" id="A0AA35U1M9"/>
<name>A0AA35U1M9_GEOBA</name>
<keyword evidence="2" id="KW-1185">Reference proteome</keyword>
<gene>
    <name evidence="1" type="ORF">GBAR_LOCUS31480</name>
</gene>
<dbReference type="EMBL" id="CASHTH010004479">
    <property type="protein sequence ID" value="CAI8057812.1"/>
    <property type="molecule type" value="Genomic_DNA"/>
</dbReference>
<evidence type="ECO:0000313" key="1">
    <source>
        <dbReference type="EMBL" id="CAI8057812.1"/>
    </source>
</evidence>
<evidence type="ECO:0000313" key="2">
    <source>
        <dbReference type="Proteomes" id="UP001174909"/>
    </source>
</evidence>
<protein>
    <submittedName>
        <fullName evidence="1">Uncharacterized protein</fullName>
    </submittedName>
</protein>
<reference evidence="1" key="1">
    <citation type="submission" date="2023-03" db="EMBL/GenBank/DDBJ databases">
        <authorList>
            <person name="Steffen K."/>
            <person name="Cardenas P."/>
        </authorList>
    </citation>
    <scope>NUCLEOTIDE SEQUENCE</scope>
</reference>
<proteinExistence type="predicted"/>
<dbReference type="Proteomes" id="UP001174909">
    <property type="component" value="Unassembled WGS sequence"/>
</dbReference>
<organism evidence="1 2">
    <name type="scientific">Geodia barretti</name>
    <name type="common">Barrett's horny sponge</name>
    <dbReference type="NCBI Taxonomy" id="519541"/>
    <lineage>
        <taxon>Eukaryota</taxon>
        <taxon>Metazoa</taxon>
        <taxon>Porifera</taxon>
        <taxon>Demospongiae</taxon>
        <taxon>Heteroscleromorpha</taxon>
        <taxon>Tetractinellida</taxon>
        <taxon>Astrophorina</taxon>
        <taxon>Geodiidae</taxon>
        <taxon>Geodia</taxon>
    </lineage>
</organism>
<comment type="caution">
    <text evidence="1">The sequence shown here is derived from an EMBL/GenBank/DDBJ whole genome shotgun (WGS) entry which is preliminary data.</text>
</comment>
<sequence>MTPQKERLTQLRRERELEEFENENKGGYVSVYPTSDPSRARLYSRLLHDALSFNSLGRNYSAQSNRSGSSVGGCGLSGKGRGSRCGLQYMEEPELLEILSQCEDEDSPLLPTRLLVRRPSTSCVQPLALEDSSPLGDMFQVMAARLHEEEQTQRTMVSLREMAPFYPGKSQTEVQAVLERVSCWSCDPHMISHVIPHFRFGRISQATRQRFARFGLAVLTTARENRFAGTHLLPLFLHLLCSLFHSCWLP</sequence>
<accession>A0AA35U1M9</accession>